<accession>A0A1F5T090</accession>
<dbReference type="Gene3D" id="3.20.20.70">
    <property type="entry name" value="Aldolase class I"/>
    <property type="match status" value="1"/>
</dbReference>
<dbReference type="InterPro" id="IPR013785">
    <property type="entry name" value="Aldolase_TIM"/>
</dbReference>
<dbReference type="STRING" id="1798002.A2478_03350"/>
<evidence type="ECO:0000259" key="1">
    <source>
        <dbReference type="Pfam" id="PF09863"/>
    </source>
</evidence>
<evidence type="ECO:0000313" key="3">
    <source>
        <dbReference type="Proteomes" id="UP000179001"/>
    </source>
</evidence>
<evidence type="ECO:0000313" key="2">
    <source>
        <dbReference type="EMBL" id="OGF32332.1"/>
    </source>
</evidence>
<dbReference type="Pfam" id="PF09863">
    <property type="entry name" value="DUF2090"/>
    <property type="match status" value="1"/>
</dbReference>
<protein>
    <recommendedName>
        <fullName evidence="1">DUF2090 domain-containing protein</fullName>
    </recommendedName>
</protein>
<dbReference type="AlphaFoldDB" id="A0A1F5T090"/>
<organism evidence="2 3">
    <name type="scientific">Candidatus Falkowbacteria bacterium RIFOXYC2_FULL_36_12</name>
    <dbReference type="NCBI Taxonomy" id="1798002"/>
    <lineage>
        <taxon>Bacteria</taxon>
        <taxon>Candidatus Falkowiibacteriota</taxon>
    </lineage>
</organism>
<feature type="domain" description="DUF2090" evidence="1">
    <location>
        <begin position="5"/>
        <end position="293"/>
    </location>
</feature>
<comment type="caution">
    <text evidence="2">The sequence shown here is derived from an EMBL/GenBank/DDBJ whole genome shotgun (WGS) entry which is preliminary data.</text>
</comment>
<dbReference type="Proteomes" id="UP000179001">
    <property type="component" value="Unassembled WGS sequence"/>
</dbReference>
<gene>
    <name evidence="2" type="ORF">A2478_03350</name>
</gene>
<proteinExistence type="predicted"/>
<reference evidence="2 3" key="1">
    <citation type="journal article" date="2016" name="Nat. Commun.">
        <title>Thousands of microbial genomes shed light on interconnected biogeochemical processes in an aquifer system.</title>
        <authorList>
            <person name="Anantharaman K."/>
            <person name="Brown C.T."/>
            <person name="Hug L.A."/>
            <person name="Sharon I."/>
            <person name="Castelle C.J."/>
            <person name="Probst A.J."/>
            <person name="Thomas B.C."/>
            <person name="Singh A."/>
            <person name="Wilkins M.J."/>
            <person name="Karaoz U."/>
            <person name="Brodie E.L."/>
            <person name="Williams K.H."/>
            <person name="Hubbard S.S."/>
            <person name="Banfield J.F."/>
        </authorList>
    </citation>
    <scope>NUCLEOTIDE SEQUENCE [LARGE SCALE GENOMIC DNA]</scope>
</reference>
<name>A0A1F5T090_9BACT</name>
<sequence>MSIKNYQPLLILPFDHRSTFAKNILGLEGKISASDKKKIKIFKAIIYEAFESVVENYENELDQFGILVDEEYGQPLIRPAKRLGVKLIIPVEKSGQEEFQFEFGTAFGTHLKVYRPDFVKVLVRYNPANKRINQNQLKRLKKLSDFCVKNDFKLLFEMLVIPTENDLEKAGSVKLFETKLRADLTVQAIKEIRKQVTVDIWKLEGFTKSGWTKVLKAIDKNSRVIVLGRGENDQNVKDWLRSASSFPQIVGFAVGRTIFLKALQDFNKLKINREQTIDRIARKFRFYVKFWRRYKEL</sequence>
<dbReference type="InterPro" id="IPR018659">
    <property type="entry name" value="DUF2090"/>
</dbReference>
<dbReference type="EMBL" id="MFGJ01000006">
    <property type="protein sequence ID" value="OGF32332.1"/>
    <property type="molecule type" value="Genomic_DNA"/>
</dbReference>